<evidence type="ECO:0000313" key="2">
    <source>
        <dbReference type="Proteomes" id="UP000006729"/>
    </source>
</evidence>
<protein>
    <recommendedName>
        <fullName evidence="3">Retrotransposon gag domain-containing protein</fullName>
    </recommendedName>
</protein>
<dbReference type="Proteomes" id="UP000006729">
    <property type="component" value="Chromosome 19"/>
</dbReference>
<dbReference type="InParanoid" id="A0A2K1WRF9"/>
<evidence type="ECO:0008006" key="3">
    <source>
        <dbReference type="Google" id="ProtNLM"/>
    </source>
</evidence>
<gene>
    <name evidence="1" type="ORF">POPTR_019G081900</name>
</gene>
<sequence>MTYMPKLWHISAKTSSIELFKITQAKDEFIRTYLKGFNEEMLKVEDLIKLVASEALYQLDRRLLKVKQTMKSHIQVEVASTLRHGPPHFIIDKQSERSPKRGRLLKRDCFPRRYNNPKRSQKKLFKHPSYPVAHTSPLNISLTEVLAAIQGKEFVRYPSPIKSPPST</sequence>
<name>A0A2K1WRF9_POPTR</name>
<proteinExistence type="predicted"/>
<dbReference type="EMBL" id="CM009308">
    <property type="protein sequence ID" value="PNS91118.1"/>
    <property type="molecule type" value="Genomic_DNA"/>
</dbReference>
<dbReference type="AlphaFoldDB" id="A0A2K1WRF9"/>
<reference evidence="1 2" key="1">
    <citation type="journal article" date="2006" name="Science">
        <title>The genome of black cottonwood, Populus trichocarpa (Torr. &amp; Gray).</title>
        <authorList>
            <person name="Tuskan G.A."/>
            <person name="Difazio S."/>
            <person name="Jansson S."/>
            <person name="Bohlmann J."/>
            <person name="Grigoriev I."/>
            <person name="Hellsten U."/>
            <person name="Putnam N."/>
            <person name="Ralph S."/>
            <person name="Rombauts S."/>
            <person name="Salamov A."/>
            <person name="Schein J."/>
            <person name="Sterck L."/>
            <person name="Aerts A."/>
            <person name="Bhalerao R.R."/>
            <person name="Bhalerao R.P."/>
            <person name="Blaudez D."/>
            <person name="Boerjan W."/>
            <person name="Brun A."/>
            <person name="Brunner A."/>
            <person name="Busov V."/>
            <person name="Campbell M."/>
            <person name="Carlson J."/>
            <person name="Chalot M."/>
            <person name="Chapman J."/>
            <person name="Chen G.L."/>
            <person name="Cooper D."/>
            <person name="Coutinho P.M."/>
            <person name="Couturier J."/>
            <person name="Covert S."/>
            <person name="Cronk Q."/>
            <person name="Cunningham R."/>
            <person name="Davis J."/>
            <person name="Degroeve S."/>
            <person name="Dejardin A."/>
            <person name="Depamphilis C."/>
            <person name="Detter J."/>
            <person name="Dirks B."/>
            <person name="Dubchak I."/>
            <person name="Duplessis S."/>
            <person name="Ehlting J."/>
            <person name="Ellis B."/>
            <person name="Gendler K."/>
            <person name="Goodstein D."/>
            <person name="Gribskov M."/>
            <person name="Grimwood J."/>
            <person name="Groover A."/>
            <person name="Gunter L."/>
            <person name="Hamberger B."/>
            <person name="Heinze B."/>
            <person name="Helariutta Y."/>
            <person name="Henrissat B."/>
            <person name="Holligan D."/>
            <person name="Holt R."/>
            <person name="Huang W."/>
            <person name="Islam-Faridi N."/>
            <person name="Jones S."/>
            <person name="Jones-Rhoades M."/>
            <person name="Jorgensen R."/>
            <person name="Joshi C."/>
            <person name="Kangasjarvi J."/>
            <person name="Karlsson J."/>
            <person name="Kelleher C."/>
            <person name="Kirkpatrick R."/>
            <person name="Kirst M."/>
            <person name="Kohler A."/>
            <person name="Kalluri U."/>
            <person name="Larimer F."/>
            <person name="Leebens-Mack J."/>
            <person name="Leple J.C."/>
            <person name="Locascio P."/>
            <person name="Lou Y."/>
            <person name="Lucas S."/>
            <person name="Martin F."/>
            <person name="Montanini B."/>
            <person name="Napoli C."/>
            <person name="Nelson D.R."/>
            <person name="Nelson C."/>
            <person name="Nieminen K."/>
            <person name="Nilsson O."/>
            <person name="Pereda V."/>
            <person name="Peter G."/>
            <person name="Philippe R."/>
            <person name="Pilate G."/>
            <person name="Poliakov A."/>
            <person name="Razumovskaya J."/>
            <person name="Richardson P."/>
            <person name="Rinaldi C."/>
            <person name="Ritland K."/>
            <person name="Rouze P."/>
            <person name="Ryaboy D."/>
            <person name="Schmutz J."/>
            <person name="Schrader J."/>
            <person name="Segerman B."/>
            <person name="Shin H."/>
            <person name="Siddiqui A."/>
            <person name="Sterky F."/>
            <person name="Terry A."/>
            <person name="Tsai C.J."/>
            <person name="Uberbacher E."/>
            <person name="Unneberg P."/>
            <person name="Vahala J."/>
            <person name="Wall K."/>
            <person name="Wessler S."/>
            <person name="Yang G."/>
            <person name="Yin T."/>
            <person name="Douglas C."/>
            <person name="Marra M."/>
            <person name="Sandberg G."/>
            <person name="Van de Peer Y."/>
            <person name="Rokhsar D."/>
        </authorList>
    </citation>
    <scope>NUCLEOTIDE SEQUENCE [LARGE SCALE GENOMIC DNA]</scope>
    <source>
        <strain evidence="2">cv. Nisqually</strain>
    </source>
</reference>
<organism evidence="1 2">
    <name type="scientific">Populus trichocarpa</name>
    <name type="common">Western balsam poplar</name>
    <name type="synonym">Populus balsamifera subsp. trichocarpa</name>
    <dbReference type="NCBI Taxonomy" id="3694"/>
    <lineage>
        <taxon>Eukaryota</taxon>
        <taxon>Viridiplantae</taxon>
        <taxon>Streptophyta</taxon>
        <taxon>Embryophyta</taxon>
        <taxon>Tracheophyta</taxon>
        <taxon>Spermatophyta</taxon>
        <taxon>Magnoliopsida</taxon>
        <taxon>eudicotyledons</taxon>
        <taxon>Gunneridae</taxon>
        <taxon>Pentapetalae</taxon>
        <taxon>rosids</taxon>
        <taxon>fabids</taxon>
        <taxon>Malpighiales</taxon>
        <taxon>Salicaceae</taxon>
        <taxon>Saliceae</taxon>
        <taxon>Populus</taxon>
    </lineage>
</organism>
<evidence type="ECO:0000313" key="1">
    <source>
        <dbReference type="EMBL" id="PNS91118.1"/>
    </source>
</evidence>
<keyword evidence="2" id="KW-1185">Reference proteome</keyword>
<accession>A0A2K1WRF9</accession>